<feature type="region of interest" description="Disordered" evidence="1">
    <location>
        <begin position="19"/>
        <end position="41"/>
    </location>
</feature>
<gene>
    <name evidence="3" type="ORF">BBK14_29195</name>
</gene>
<keyword evidence="2" id="KW-0812">Transmembrane</keyword>
<evidence type="ECO:0000313" key="3">
    <source>
        <dbReference type="EMBL" id="OHV19589.1"/>
    </source>
</evidence>
<keyword evidence="2" id="KW-1133">Transmembrane helix</keyword>
<evidence type="ECO:0000313" key="4">
    <source>
        <dbReference type="Proteomes" id="UP000179769"/>
    </source>
</evidence>
<accession>A0A1S1PEL6</accession>
<feature type="compositionally biased region" description="Basic and acidic residues" evidence="1">
    <location>
        <begin position="98"/>
        <end position="110"/>
    </location>
</feature>
<dbReference type="OrthoDB" id="3297477at2"/>
<reference evidence="4" key="1">
    <citation type="submission" date="2016-07" db="EMBL/GenBank/DDBJ databases">
        <title>Frankia sp. NRRL B-16219 Genome sequencing.</title>
        <authorList>
            <person name="Ghodhbane-Gtari F."/>
            <person name="Swanson E."/>
            <person name="Gueddou A."/>
            <person name="Louati M."/>
            <person name="Nouioui I."/>
            <person name="Hezbri K."/>
            <person name="Abebe-Akele F."/>
            <person name="Simpson S."/>
            <person name="Morris K."/>
            <person name="Thomas K."/>
            <person name="Gtari M."/>
            <person name="Tisa L.S."/>
        </authorList>
    </citation>
    <scope>NUCLEOTIDE SEQUENCE [LARGE SCALE GENOMIC DNA]</scope>
    <source>
        <strain evidence="4">NRRL B-16219</strain>
    </source>
</reference>
<keyword evidence="4" id="KW-1185">Reference proteome</keyword>
<dbReference type="EMBL" id="MAXA01000280">
    <property type="protein sequence ID" value="OHV19589.1"/>
    <property type="molecule type" value="Genomic_DNA"/>
</dbReference>
<evidence type="ECO:0000256" key="2">
    <source>
        <dbReference type="SAM" id="Phobius"/>
    </source>
</evidence>
<keyword evidence="2" id="KW-0472">Membrane</keyword>
<dbReference type="RefSeq" id="WP_071067149.1">
    <property type="nucleotide sequence ID" value="NZ_MAXA01000280.1"/>
</dbReference>
<comment type="caution">
    <text evidence="3">The sequence shown here is derived from an EMBL/GenBank/DDBJ whole genome shotgun (WGS) entry which is preliminary data.</text>
</comment>
<name>A0A1S1PEL6_9ACTN</name>
<protein>
    <submittedName>
        <fullName evidence="3">Uncharacterized protein</fullName>
    </submittedName>
</protein>
<dbReference type="AlphaFoldDB" id="A0A1S1PEL6"/>
<proteinExistence type="predicted"/>
<dbReference type="Proteomes" id="UP000179769">
    <property type="component" value="Unassembled WGS sequence"/>
</dbReference>
<feature type="transmembrane region" description="Helical" evidence="2">
    <location>
        <begin position="142"/>
        <end position="163"/>
    </location>
</feature>
<organism evidence="3 4">
    <name type="scientific">Parafrankia soli</name>
    <dbReference type="NCBI Taxonomy" id="2599596"/>
    <lineage>
        <taxon>Bacteria</taxon>
        <taxon>Bacillati</taxon>
        <taxon>Actinomycetota</taxon>
        <taxon>Actinomycetes</taxon>
        <taxon>Frankiales</taxon>
        <taxon>Frankiaceae</taxon>
        <taxon>Parafrankia</taxon>
    </lineage>
</organism>
<feature type="region of interest" description="Disordered" evidence="1">
    <location>
        <begin position="87"/>
        <end position="135"/>
    </location>
</feature>
<sequence length="171" mass="17280">MIDVGPPTGLTTVMVPSTAAARCTSPRSPLPPAGAPAGGPLSAAGQSILSAEHLDVGFGEPGVARAVVGSGLYLAVIGLLGLGRDRAGAQQRRRGRGPVRDAVRAADRRGSPAGGHRGLGEQVPAGPGRVRAHPRPPDAFSLAPWAGFGLLCGSVAVLLALAARRLRRRDT</sequence>
<evidence type="ECO:0000256" key="1">
    <source>
        <dbReference type="SAM" id="MobiDB-lite"/>
    </source>
</evidence>